<protein>
    <submittedName>
        <fullName evidence="1">Uncharacterized protein</fullName>
    </submittedName>
</protein>
<evidence type="ECO:0000313" key="2">
    <source>
        <dbReference type="Proteomes" id="UP001152484"/>
    </source>
</evidence>
<sequence length="154" mass="17594">MTLEDLTGSLMTYELGLQEEQDAENVRKERGIALKAREEEEESESQSEYEMSMFAKKFEKMYWQFKSNRNKQGLCLMANSDEESDQENFKGLPTHILPLLHSGSIGPKMGPAQQNEALSSPQFTYGVHSAPWTKATVYRFELRNITGEQGYSPQ</sequence>
<comment type="caution">
    <text evidence="1">The sequence shown here is derived from an EMBL/GenBank/DDBJ whole genome shotgun (WGS) entry which is preliminary data.</text>
</comment>
<proteinExistence type="predicted"/>
<reference evidence="1" key="1">
    <citation type="submission" date="2022-07" db="EMBL/GenBank/DDBJ databases">
        <authorList>
            <person name="Macas J."/>
            <person name="Novak P."/>
            <person name="Neumann P."/>
        </authorList>
    </citation>
    <scope>NUCLEOTIDE SEQUENCE</scope>
</reference>
<dbReference type="AlphaFoldDB" id="A0A9P0ZK39"/>
<accession>A0A9P0ZK39</accession>
<keyword evidence="2" id="KW-1185">Reference proteome</keyword>
<dbReference type="OrthoDB" id="1306361at2759"/>
<dbReference type="Proteomes" id="UP001152484">
    <property type="component" value="Unassembled WGS sequence"/>
</dbReference>
<evidence type="ECO:0000313" key="1">
    <source>
        <dbReference type="EMBL" id="CAH9102943.1"/>
    </source>
</evidence>
<dbReference type="EMBL" id="CAMAPE010000044">
    <property type="protein sequence ID" value="CAH9102943.1"/>
    <property type="molecule type" value="Genomic_DNA"/>
</dbReference>
<organism evidence="1 2">
    <name type="scientific">Cuscuta europaea</name>
    <name type="common">European dodder</name>
    <dbReference type="NCBI Taxonomy" id="41803"/>
    <lineage>
        <taxon>Eukaryota</taxon>
        <taxon>Viridiplantae</taxon>
        <taxon>Streptophyta</taxon>
        <taxon>Embryophyta</taxon>
        <taxon>Tracheophyta</taxon>
        <taxon>Spermatophyta</taxon>
        <taxon>Magnoliopsida</taxon>
        <taxon>eudicotyledons</taxon>
        <taxon>Gunneridae</taxon>
        <taxon>Pentapetalae</taxon>
        <taxon>asterids</taxon>
        <taxon>lamiids</taxon>
        <taxon>Solanales</taxon>
        <taxon>Convolvulaceae</taxon>
        <taxon>Cuscuteae</taxon>
        <taxon>Cuscuta</taxon>
        <taxon>Cuscuta subgen. Cuscuta</taxon>
    </lineage>
</organism>
<name>A0A9P0ZK39_CUSEU</name>
<gene>
    <name evidence="1" type="ORF">CEURO_LOCUS15992</name>
</gene>